<dbReference type="Proteomes" id="UP001279734">
    <property type="component" value="Unassembled WGS sequence"/>
</dbReference>
<dbReference type="EMBL" id="BSYO01000033">
    <property type="protein sequence ID" value="GMH27879.1"/>
    <property type="molecule type" value="Genomic_DNA"/>
</dbReference>
<proteinExistence type="predicted"/>
<protein>
    <submittedName>
        <fullName evidence="2">Uncharacterized protein</fullName>
    </submittedName>
</protein>
<evidence type="ECO:0000313" key="3">
    <source>
        <dbReference type="Proteomes" id="UP001279734"/>
    </source>
</evidence>
<evidence type="ECO:0000313" key="2">
    <source>
        <dbReference type="EMBL" id="GMH27879.1"/>
    </source>
</evidence>
<name>A0AAD3TEU8_NEPGR</name>
<dbReference type="AlphaFoldDB" id="A0AAD3TEU8"/>
<sequence>MMCGLQTNGAEVPGSGDLHLQYVELSSCPSMGKLKRNPDVIRQKYCCRFVWVRVSYWVLCFARAVFGLKAKLEYLACSLSLMYYAAGVSLAEASWSSFLVLLMFDAIAESLCLMKLMEMTWLLTFGGWYSICLLRVCYFALDLMT</sequence>
<feature type="transmembrane region" description="Helical" evidence="1">
    <location>
        <begin position="120"/>
        <end position="141"/>
    </location>
</feature>
<keyword evidence="1" id="KW-0812">Transmembrane</keyword>
<gene>
    <name evidence="2" type="ORF">Nepgr_029722</name>
</gene>
<reference evidence="2" key="1">
    <citation type="submission" date="2023-05" db="EMBL/GenBank/DDBJ databases">
        <title>Nepenthes gracilis genome sequencing.</title>
        <authorList>
            <person name="Fukushima K."/>
        </authorList>
    </citation>
    <scope>NUCLEOTIDE SEQUENCE</scope>
    <source>
        <strain evidence="2">SING2019-196</strain>
    </source>
</reference>
<evidence type="ECO:0000256" key="1">
    <source>
        <dbReference type="SAM" id="Phobius"/>
    </source>
</evidence>
<feature type="transmembrane region" description="Helical" evidence="1">
    <location>
        <begin position="45"/>
        <end position="66"/>
    </location>
</feature>
<organism evidence="2 3">
    <name type="scientific">Nepenthes gracilis</name>
    <name type="common">Slender pitcher plant</name>
    <dbReference type="NCBI Taxonomy" id="150966"/>
    <lineage>
        <taxon>Eukaryota</taxon>
        <taxon>Viridiplantae</taxon>
        <taxon>Streptophyta</taxon>
        <taxon>Embryophyta</taxon>
        <taxon>Tracheophyta</taxon>
        <taxon>Spermatophyta</taxon>
        <taxon>Magnoliopsida</taxon>
        <taxon>eudicotyledons</taxon>
        <taxon>Gunneridae</taxon>
        <taxon>Pentapetalae</taxon>
        <taxon>Caryophyllales</taxon>
        <taxon>Nepenthaceae</taxon>
        <taxon>Nepenthes</taxon>
    </lineage>
</organism>
<feature type="transmembrane region" description="Helical" evidence="1">
    <location>
        <begin position="81"/>
        <end position="108"/>
    </location>
</feature>
<keyword evidence="3" id="KW-1185">Reference proteome</keyword>
<accession>A0AAD3TEU8</accession>
<keyword evidence="1" id="KW-1133">Transmembrane helix</keyword>
<keyword evidence="1" id="KW-0472">Membrane</keyword>
<comment type="caution">
    <text evidence="2">The sequence shown here is derived from an EMBL/GenBank/DDBJ whole genome shotgun (WGS) entry which is preliminary data.</text>
</comment>